<name>A0A7W5B2V6_9BACL</name>
<comment type="caution">
    <text evidence="1">The sequence shown here is derived from an EMBL/GenBank/DDBJ whole genome shotgun (WGS) entry which is preliminary data.</text>
</comment>
<keyword evidence="2" id="KW-1185">Reference proteome</keyword>
<protein>
    <submittedName>
        <fullName evidence="1">Uncharacterized protein</fullName>
    </submittedName>
</protein>
<dbReference type="Proteomes" id="UP000570361">
    <property type="component" value="Unassembled WGS sequence"/>
</dbReference>
<accession>A0A7W5B2V6</accession>
<evidence type="ECO:0000313" key="2">
    <source>
        <dbReference type="Proteomes" id="UP000570361"/>
    </source>
</evidence>
<dbReference type="EMBL" id="JACHXK010000018">
    <property type="protein sequence ID" value="MBB3113318.1"/>
    <property type="molecule type" value="Genomic_DNA"/>
</dbReference>
<proteinExistence type="predicted"/>
<evidence type="ECO:0000313" key="1">
    <source>
        <dbReference type="EMBL" id="MBB3113318.1"/>
    </source>
</evidence>
<sequence length="66" mass="7335">MDFSDLMRTFIGRNVESYQEGQFLTGRLANVTEGSLIIEAIQSVYSPVSGLVTVLTPNINYVRILP</sequence>
<gene>
    <name evidence="1" type="ORF">FHS18_005430</name>
</gene>
<reference evidence="1 2" key="1">
    <citation type="submission" date="2020-08" db="EMBL/GenBank/DDBJ databases">
        <title>Genomic Encyclopedia of Type Strains, Phase III (KMG-III): the genomes of soil and plant-associated and newly described type strains.</title>
        <authorList>
            <person name="Whitman W."/>
        </authorList>
    </citation>
    <scope>NUCLEOTIDE SEQUENCE [LARGE SCALE GENOMIC DNA]</scope>
    <source>
        <strain evidence="1 2">CECT 5862</strain>
    </source>
</reference>
<organism evidence="1 2">
    <name type="scientific">Paenibacillus phyllosphaerae</name>
    <dbReference type="NCBI Taxonomy" id="274593"/>
    <lineage>
        <taxon>Bacteria</taxon>
        <taxon>Bacillati</taxon>
        <taxon>Bacillota</taxon>
        <taxon>Bacilli</taxon>
        <taxon>Bacillales</taxon>
        <taxon>Paenibacillaceae</taxon>
        <taxon>Paenibacillus</taxon>
    </lineage>
</organism>
<dbReference type="AlphaFoldDB" id="A0A7W5B2V6"/>
<dbReference type="RefSeq" id="WP_183603414.1">
    <property type="nucleotide sequence ID" value="NZ_JACHXK010000018.1"/>
</dbReference>